<dbReference type="AlphaFoldDB" id="A0AAJ4N5T2"/>
<sequence length="90" mass="10519">MRIHYEISRRMVKNELDHYVDSKPSLTREQSIAEWIDLKFKAWIIQNITDDETKFDIEPVTNVPEGFKVTFVNDSDGTRFLSLLGGNKDD</sequence>
<protein>
    <submittedName>
        <fullName evidence="1">Uncharacterized protein</fullName>
    </submittedName>
</protein>
<dbReference type="RefSeq" id="WP_333722244.1">
    <property type="nucleotide sequence ID" value="NZ_CP049217.1"/>
</dbReference>
<reference evidence="1" key="1">
    <citation type="submission" date="2020-02" db="EMBL/GenBank/DDBJ databases">
        <title>Unexpected conservation and global transmission of agrobacterial virulence plasmids.</title>
        <authorList>
            <person name="Weisberg A.J."/>
            <person name="Davis E.W. II"/>
            <person name="Tabima J.R."/>
            <person name="Belcher M.S."/>
            <person name="Miller M."/>
            <person name="Kuo C.-H."/>
            <person name="Loper J.E."/>
            <person name="Grunwald N.J."/>
            <person name="Putnam M.L."/>
            <person name="Chang J.H."/>
        </authorList>
    </citation>
    <scope>NUCLEOTIDE SEQUENCE</scope>
    <source>
        <strain evidence="1">Q15/94</strain>
    </source>
</reference>
<dbReference type="EMBL" id="CP049217">
    <property type="protein sequence ID" value="QTG15728.1"/>
    <property type="molecule type" value="Genomic_DNA"/>
</dbReference>
<gene>
    <name evidence="1" type="ORF">G6M86_21020</name>
</gene>
<name>A0AAJ4N5T2_AGRTU</name>
<proteinExistence type="predicted"/>
<evidence type="ECO:0000313" key="2">
    <source>
        <dbReference type="Proteomes" id="UP000663946"/>
    </source>
</evidence>
<accession>A0AAJ4N5T2</accession>
<dbReference type="Proteomes" id="UP000663946">
    <property type="component" value="Chromosome 2"/>
</dbReference>
<organism evidence="1 2">
    <name type="scientific">Agrobacterium tumefaciens</name>
    <dbReference type="NCBI Taxonomy" id="358"/>
    <lineage>
        <taxon>Bacteria</taxon>
        <taxon>Pseudomonadati</taxon>
        <taxon>Pseudomonadota</taxon>
        <taxon>Alphaproteobacteria</taxon>
        <taxon>Hyphomicrobiales</taxon>
        <taxon>Rhizobiaceae</taxon>
        <taxon>Rhizobium/Agrobacterium group</taxon>
        <taxon>Agrobacterium</taxon>
        <taxon>Agrobacterium tumefaciens complex</taxon>
    </lineage>
</organism>
<evidence type="ECO:0000313" key="1">
    <source>
        <dbReference type="EMBL" id="QTG15728.1"/>
    </source>
</evidence>